<comment type="caution">
    <text evidence="8">The sequence shown here is derived from an EMBL/GenBank/DDBJ whole genome shotgun (WGS) entry which is preliminary data.</text>
</comment>
<gene>
    <name evidence="8" type="ORF">IAA97_06845</name>
</gene>
<dbReference type="InterPro" id="IPR003714">
    <property type="entry name" value="PhoH"/>
</dbReference>
<comment type="similarity">
    <text evidence="2">Belongs to the PhoH family.</text>
</comment>
<organism evidence="8 9">
    <name type="scientific">Candidatus Ornithospirochaeta stercoripullorum</name>
    <dbReference type="NCBI Taxonomy" id="2840899"/>
    <lineage>
        <taxon>Bacteria</taxon>
        <taxon>Pseudomonadati</taxon>
        <taxon>Spirochaetota</taxon>
        <taxon>Spirochaetia</taxon>
        <taxon>Spirochaetales</taxon>
        <taxon>Spirochaetaceae</taxon>
        <taxon>Spirochaetaceae incertae sedis</taxon>
        <taxon>Candidatus Ornithospirochaeta</taxon>
    </lineage>
</organism>
<feature type="non-terminal residue" evidence="8">
    <location>
        <position position="1"/>
    </location>
</feature>
<name>A0A9D9E403_9SPIO</name>
<evidence type="ECO:0000313" key="9">
    <source>
        <dbReference type="Proteomes" id="UP000823615"/>
    </source>
</evidence>
<reference evidence="8" key="2">
    <citation type="journal article" date="2021" name="PeerJ">
        <title>Extensive microbial diversity within the chicken gut microbiome revealed by metagenomics and culture.</title>
        <authorList>
            <person name="Gilroy R."/>
            <person name="Ravi A."/>
            <person name="Getino M."/>
            <person name="Pursley I."/>
            <person name="Horton D.L."/>
            <person name="Alikhan N.F."/>
            <person name="Baker D."/>
            <person name="Gharbi K."/>
            <person name="Hall N."/>
            <person name="Watson M."/>
            <person name="Adriaenssens E.M."/>
            <person name="Foster-Nyarko E."/>
            <person name="Jarju S."/>
            <person name="Secka A."/>
            <person name="Antonio M."/>
            <person name="Oren A."/>
            <person name="Chaudhuri R.R."/>
            <person name="La Ragione R."/>
            <person name="Hildebrand F."/>
            <person name="Pallen M.J."/>
        </authorList>
    </citation>
    <scope>NUCLEOTIDE SEQUENCE</scope>
    <source>
        <strain evidence="8">7293</strain>
    </source>
</reference>
<evidence type="ECO:0000256" key="1">
    <source>
        <dbReference type="ARBA" id="ARBA00004496"/>
    </source>
</evidence>
<dbReference type="InterPro" id="IPR027417">
    <property type="entry name" value="P-loop_NTPase"/>
</dbReference>
<dbReference type="EMBL" id="JADIMT010000080">
    <property type="protein sequence ID" value="MBO8436679.1"/>
    <property type="molecule type" value="Genomic_DNA"/>
</dbReference>
<comment type="subcellular location">
    <subcellularLocation>
        <location evidence="1">Cytoplasm</location>
    </subcellularLocation>
</comment>
<dbReference type="GO" id="GO:0005829">
    <property type="term" value="C:cytosol"/>
    <property type="evidence" value="ECO:0007669"/>
    <property type="project" value="TreeGrafter"/>
</dbReference>
<keyword evidence="4" id="KW-0547">Nucleotide-binding</keyword>
<evidence type="ECO:0000256" key="4">
    <source>
        <dbReference type="ARBA" id="ARBA00022741"/>
    </source>
</evidence>
<dbReference type="InterPro" id="IPR051451">
    <property type="entry name" value="PhoH2-like"/>
</dbReference>
<reference evidence="8" key="1">
    <citation type="submission" date="2020-10" db="EMBL/GenBank/DDBJ databases">
        <authorList>
            <person name="Gilroy R."/>
        </authorList>
    </citation>
    <scope>NUCLEOTIDE SEQUENCE</scope>
    <source>
        <strain evidence="8">7293</strain>
    </source>
</reference>
<evidence type="ECO:0000256" key="5">
    <source>
        <dbReference type="ARBA" id="ARBA00022840"/>
    </source>
</evidence>
<sequence>SVIWALSEVLSGRKGKLLLTRPVVEAGESLGFLPGDLKQKLGPYLNPLYDAAEYVLSPQQIKRMEENGTIEIAPLAYMRGRSVNNAVMILDEAQNATRAQIKMFLTRLGENSQAIVTGDPSQTDLPLRKESGLDEAIEILSGIKGISVVRFTHSDTIRSRIVREIVRAYSEKEEKSEGQTGI</sequence>
<dbReference type="Proteomes" id="UP000823615">
    <property type="component" value="Unassembled WGS sequence"/>
</dbReference>
<proteinExistence type="inferred from homology"/>
<evidence type="ECO:0000256" key="6">
    <source>
        <dbReference type="ARBA" id="ARBA00039970"/>
    </source>
</evidence>
<accession>A0A9D9E403</accession>
<evidence type="ECO:0000256" key="3">
    <source>
        <dbReference type="ARBA" id="ARBA00022490"/>
    </source>
</evidence>
<keyword evidence="5" id="KW-0067">ATP-binding</keyword>
<dbReference type="GO" id="GO:0005524">
    <property type="term" value="F:ATP binding"/>
    <property type="evidence" value="ECO:0007669"/>
    <property type="project" value="UniProtKB-KW"/>
</dbReference>
<protein>
    <recommendedName>
        <fullName evidence="6">PhoH-like protein</fullName>
    </recommendedName>
</protein>
<dbReference type="PANTHER" id="PTHR30473">
    <property type="entry name" value="PROTEIN PHOH"/>
    <property type="match status" value="1"/>
</dbReference>
<evidence type="ECO:0000259" key="7">
    <source>
        <dbReference type="Pfam" id="PF02562"/>
    </source>
</evidence>
<feature type="domain" description="PhoH-like protein" evidence="7">
    <location>
        <begin position="2"/>
        <end position="169"/>
    </location>
</feature>
<dbReference type="AlphaFoldDB" id="A0A9D9E403"/>
<evidence type="ECO:0000256" key="2">
    <source>
        <dbReference type="ARBA" id="ARBA00010393"/>
    </source>
</evidence>
<dbReference type="PANTHER" id="PTHR30473:SF1">
    <property type="entry name" value="PHOH-LIKE PROTEIN"/>
    <property type="match status" value="1"/>
</dbReference>
<dbReference type="Gene3D" id="3.40.50.300">
    <property type="entry name" value="P-loop containing nucleotide triphosphate hydrolases"/>
    <property type="match status" value="1"/>
</dbReference>
<dbReference type="Pfam" id="PF02562">
    <property type="entry name" value="PhoH"/>
    <property type="match status" value="1"/>
</dbReference>
<keyword evidence="3" id="KW-0963">Cytoplasm</keyword>
<dbReference type="SUPFAM" id="SSF52540">
    <property type="entry name" value="P-loop containing nucleoside triphosphate hydrolases"/>
    <property type="match status" value="1"/>
</dbReference>
<evidence type="ECO:0000313" key="8">
    <source>
        <dbReference type="EMBL" id="MBO8436679.1"/>
    </source>
</evidence>